<sequence length="348" mass="36744">MRERRRLRLGGRLRRGSDYPTRDVAYIIPYDTGGSTDPIGRQHAAGLEECLGQTVVVENRPGASATIGTGGVVTADPDGYTIGMTTSSAVGLQPLVMEDLPYDTAEDYQPLIKLADLPTVLTVRADSPWQDIEDLVAAAEQNPGGIRVSVSGAGTTPDLNVQQLNQAAGIELTSVPFSGGGGEALVALLGGEVEANAGYAPSVQAQVEAGDLRVIGVFYDEEYYAFPDAQTTSEAGYDNAALPVGYYSVAPNGLPDDVLEELVSCSEDVLASEEFQSFSEAQGYIYDPITTDEVREDIQDYRDRYQPLLDIIGSDPGAAGGRAPRPPPAAPVGAHRSRNEDGDQCGSG</sequence>
<evidence type="ECO:0000256" key="2">
    <source>
        <dbReference type="SAM" id="MobiDB-lite"/>
    </source>
</evidence>
<dbReference type="EMBL" id="CP141261">
    <property type="protein sequence ID" value="WRL64218.1"/>
    <property type="molecule type" value="Genomic_DNA"/>
</dbReference>
<dbReference type="CDD" id="cd07012">
    <property type="entry name" value="PBP2_Bug_TTT"/>
    <property type="match status" value="1"/>
</dbReference>
<accession>A0ABZ1B2Y6</accession>
<keyword evidence="4" id="KW-1185">Reference proteome</keyword>
<gene>
    <name evidence="3" type="ORF">U6N30_32500</name>
</gene>
<dbReference type="RefSeq" id="WP_324275546.1">
    <property type="nucleotide sequence ID" value="NZ_CP141261.1"/>
</dbReference>
<organism evidence="3 4">
    <name type="scientific">Blastococcus brunescens</name>
    <dbReference type="NCBI Taxonomy" id="1564165"/>
    <lineage>
        <taxon>Bacteria</taxon>
        <taxon>Bacillati</taxon>
        <taxon>Actinomycetota</taxon>
        <taxon>Actinomycetes</taxon>
        <taxon>Geodermatophilales</taxon>
        <taxon>Geodermatophilaceae</taxon>
        <taxon>Blastococcus</taxon>
    </lineage>
</organism>
<evidence type="ECO:0000313" key="3">
    <source>
        <dbReference type="EMBL" id="WRL64218.1"/>
    </source>
</evidence>
<dbReference type="InterPro" id="IPR042100">
    <property type="entry name" value="Bug_dom1"/>
</dbReference>
<reference evidence="3 4" key="1">
    <citation type="submission" date="2023-12" db="EMBL/GenBank/DDBJ databases">
        <title>Blastococcus brunescens sp. nov., an actonobacterium isolated from sandstone collected in sahara desert.</title>
        <authorList>
            <person name="Gtari M."/>
            <person name="Ghodhbane F."/>
        </authorList>
    </citation>
    <scope>NUCLEOTIDE SEQUENCE [LARGE SCALE GENOMIC DNA]</scope>
    <source>
        <strain evidence="3 4">BMG 8361</strain>
    </source>
</reference>
<dbReference type="PANTHER" id="PTHR42928:SF5">
    <property type="entry name" value="BLR1237 PROTEIN"/>
    <property type="match status" value="1"/>
</dbReference>
<evidence type="ECO:0000313" key="4">
    <source>
        <dbReference type="Proteomes" id="UP001324287"/>
    </source>
</evidence>
<dbReference type="SUPFAM" id="SSF53850">
    <property type="entry name" value="Periplasmic binding protein-like II"/>
    <property type="match status" value="1"/>
</dbReference>
<dbReference type="PANTHER" id="PTHR42928">
    <property type="entry name" value="TRICARBOXYLATE-BINDING PROTEIN"/>
    <property type="match status" value="1"/>
</dbReference>
<proteinExistence type="inferred from homology"/>
<dbReference type="Pfam" id="PF03401">
    <property type="entry name" value="TctC"/>
    <property type="match status" value="1"/>
</dbReference>
<protein>
    <submittedName>
        <fullName evidence="3">Tripartite tricarboxylate transporter substrate binding protein</fullName>
    </submittedName>
</protein>
<dbReference type="Gene3D" id="3.40.190.150">
    <property type="entry name" value="Bordetella uptake gene, domain 1"/>
    <property type="match status" value="1"/>
</dbReference>
<name>A0ABZ1B2Y6_9ACTN</name>
<evidence type="ECO:0000256" key="1">
    <source>
        <dbReference type="ARBA" id="ARBA00006987"/>
    </source>
</evidence>
<dbReference type="Gene3D" id="3.40.190.10">
    <property type="entry name" value="Periplasmic binding protein-like II"/>
    <property type="match status" value="1"/>
</dbReference>
<dbReference type="Proteomes" id="UP001324287">
    <property type="component" value="Chromosome"/>
</dbReference>
<dbReference type="PIRSF" id="PIRSF017082">
    <property type="entry name" value="YflP"/>
    <property type="match status" value="1"/>
</dbReference>
<feature type="region of interest" description="Disordered" evidence="2">
    <location>
        <begin position="310"/>
        <end position="348"/>
    </location>
</feature>
<dbReference type="InterPro" id="IPR005064">
    <property type="entry name" value="BUG"/>
</dbReference>
<comment type="similarity">
    <text evidence="1">Belongs to the UPF0065 (bug) family.</text>
</comment>